<evidence type="ECO:0000259" key="4">
    <source>
        <dbReference type="Pfam" id="PF00234"/>
    </source>
</evidence>
<dbReference type="InterPro" id="IPR036312">
    <property type="entry name" value="Bifun_inhib/LTP/seed_sf"/>
</dbReference>
<dbReference type="Gene3D" id="1.10.110.10">
    <property type="entry name" value="Plant lipid-transfer and hydrophobic proteins"/>
    <property type="match status" value="1"/>
</dbReference>
<feature type="chain" id="PRO_5018983420" evidence="3">
    <location>
        <begin position="27"/>
        <end position="122"/>
    </location>
</feature>
<feature type="signal peptide" evidence="3">
    <location>
        <begin position="1"/>
        <end position="26"/>
    </location>
</feature>
<dbReference type="Proteomes" id="UP000289340">
    <property type="component" value="Chromosome 8"/>
</dbReference>
<dbReference type="PRINTS" id="PR00382">
    <property type="entry name" value="LIPIDTRNSFER"/>
</dbReference>
<dbReference type="Gramene" id="XM_028389542.1">
    <property type="protein sequence ID" value="XP_028245343.1"/>
    <property type="gene ID" value="LOC114422967"/>
</dbReference>
<keyword evidence="2" id="KW-1015">Disulfide bond</keyword>
<feature type="domain" description="Bifunctional inhibitor/plant lipid transfer protein/seed storage helical" evidence="4">
    <location>
        <begin position="34"/>
        <end position="108"/>
    </location>
</feature>
<dbReference type="EMBL" id="QZWG01000008">
    <property type="protein sequence ID" value="RZB99841.1"/>
    <property type="molecule type" value="Genomic_DNA"/>
</dbReference>
<keyword evidence="3" id="KW-0732">Signal</keyword>
<sequence>MQEKKVTIALLMLVLVAGMGVTTTLSENQACASGDAQVLLERCFAYLLGEVPDGPLPWCCEGVSAVFQLSKTPQRRRDVCHCLKRDTAVFHFDPEKLKMLPQDCKITSRFSLDPRQNCNSIP</sequence>
<gene>
    <name evidence="5" type="ORF">D0Y65_022305</name>
</gene>
<protein>
    <submittedName>
        <fullName evidence="5">Non-specific lipid-transfer protein</fullName>
    </submittedName>
</protein>
<proteinExistence type="inferred from homology"/>
<evidence type="ECO:0000313" key="5">
    <source>
        <dbReference type="EMBL" id="RZB99841.1"/>
    </source>
</evidence>
<dbReference type="InterPro" id="IPR016140">
    <property type="entry name" value="Bifunc_inhib/LTP/seed_store"/>
</dbReference>
<comment type="similarity">
    <text evidence="1">Belongs to the plant LTP family.</text>
</comment>
<accession>A0A445JMZ9</accession>
<keyword evidence="6" id="KW-1185">Reference proteome</keyword>
<name>A0A445JMZ9_GLYSO</name>
<dbReference type="SMR" id="A0A445JMZ9"/>
<dbReference type="GO" id="GO:0006869">
    <property type="term" value="P:lipid transport"/>
    <property type="evidence" value="ECO:0007669"/>
    <property type="project" value="InterPro"/>
</dbReference>
<dbReference type="InterPro" id="IPR000528">
    <property type="entry name" value="Plant_nsLTP"/>
</dbReference>
<dbReference type="Pfam" id="PF00234">
    <property type="entry name" value="Tryp_alpha_amyl"/>
    <property type="match status" value="1"/>
</dbReference>
<dbReference type="GO" id="GO:0008289">
    <property type="term" value="F:lipid binding"/>
    <property type="evidence" value="ECO:0007669"/>
    <property type="project" value="InterPro"/>
</dbReference>
<reference evidence="5 6" key="1">
    <citation type="submission" date="2018-09" db="EMBL/GenBank/DDBJ databases">
        <title>A high-quality reference genome of wild soybean provides a powerful tool to mine soybean genomes.</title>
        <authorList>
            <person name="Xie M."/>
            <person name="Chung C.Y.L."/>
            <person name="Li M.-W."/>
            <person name="Wong F.-L."/>
            <person name="Chan T.-F."/>
            <person name="Lam H.-M."/>
        </authorList>
    </citation>
    <scope>NUCLEOTIDE SEQUENCE [LARGE SCALE GENOMIC DNA]</scope>
    <source>
        <strain evidence="6">cv. W05</strain>
        <tissue evidence="5">Hypocotyl of etiolated seedlings</tissue>
    </source>
</reference>
<evidence type="ECO:0000256" key="1">
    <source>
        <dbReference type="ARBA" id="ARBA00009748"/>
    </source>
</evidence>
<evidence type="ECO:0000256" key="2">
    <source>
        <dbReference type="ARBA" id="ARBA00023157"/>
    </source>
</evidence>
<evidence type="ECO:0000313" key="6">
    <source>
        <dbReference type="Proteomes" id="UP000289340"/>
    </source>
</evidence>
<dbReference type="AlphaFoldDB" id="A0A445JMZ9"/>
<organism evidence="5 6">
    <name type="scientific">Glycine soja</name>
    <name type="common">Wild soybean</name>
    <dbReference type="NCBI Taxonomy" id="3848"/>
    <lineage>
        <taxon>Eukaryota</taxon>
        <taxon>Viridiplantae</taxon>
        <taxon>Streptophyta</taxon>
        <taxon>Embryophyta</taxon>
        <taxon>Tracheophyta</taxon>
        <taxon>Spermatophyta</taxon>
        <taxon>Magnoliopsida</taxon>
        <taxon>eudicotyledons</taxon>
        <taxon>Gunneridae</taxon>
        <taxon>Pentapetalae</taxon>
        <taxon>rosids</taxon>
        <taxon>fabids</taxon>
        <taxon>Fabales</taxon>
        <taxon>Fabaceae</taxon>
        <taxon>Papilionoideae</taxon>
        <taxon>50 kb inversion clade</taxon>
        <taxon>NPAAA clade</taxon>
        <taxon>indigoferoid/millettioid clade</taxon>
        <taxon>Phaseoleae</taxon>
        <taxon>Glycine</taxon>
        <taxon>Glycine subgen. Soja</taxon>
    </lineage>
</organism>
<dbReference type="PANTHER" id="PTHR33076">
    <property type="entry name" value="NON-SPECIFIC LIPID-TRANSFER PROTEIN 2-RELATED"/>
    <property type="match status" value="1"/>
</dbReference>
<comment type="caution">
    <text evidence="5">The sequence shown here is derived from an EMBL/GenBank/DDBJ whole genome shotgun (WGS) entry which is preliminary data.</text>
</comment>
<dbReference type="SUPFAM" id="SSF47699">
    <property type="entry name" value="Bifunctional inhibitor/lipid-transfer protein/seed storage 2S albumin"/>
    <property type="match status" value="1"/>
</dbReference>
<evidence type="ECO:0000256" key="3">
    <source>
        <dbReference type="SAM" id="SignalP"/>
    </source>
</evidence>